<evidence type="ECO:0000313" key="5">
    <source>
        <dbReference type="EMBL" id="GAG21269.1"/>
    </source>
</evidence>
<keyword evidence="3" id="KW-0804">Transcription</keyword>
<proteinExistence type="predicted"/>
<dbReference type="InterPro" id="IPR039420">
    <property type="entry name" value="WalR-like"/>
</dbReference>
<dbReference type="InterPro" id="IPR058245">
    <property type="entry name" value="NreC/VraR/RcsB-like_REC"/>
</dbReference>
<reference evidence="5" key="1">
    <citation type="journal article" date="2014" name="Front. Microbiol.">
        <title>High frequency of phylogenetically diverse reductive dehalogenase-homologous genes in deep subseafloor sedimentary metagenomes.</title>
        <authorList>
            <person name="Kawai M."/>
            <person name="Futagami T."/>
            <person name="Toyoda A."/>
            <person name="Takaki Y."/>
            <person name="Nishi S."/>
            <person name="Hori S."/>
            <person name="Arai W."/>
            <person name="Tsubouchi T."/>
            <person name="Morono Y."/>
            <person name="Uchiyama I."/>
            <person name="Ito T."/>
            <person name="Fujiyama A."/>
            <person name="Inagaki F."/>
            <person name="Takami H."/>
        </authorList>
    </citation>
    <scope>NUCLEOTIDE SEQUENCE</scope>
    <source>
        <strain evidence="5">Expedition CK06-06</strain>
    </source>
</reference>
<name>X0VS61_9ZZZZ</name>
<dbReference type="InterPro" id="IPR001789">
    <property type="entry name" value="Sig_transdc_resp-reg_receiver"/>
</dbReference>
<sequence>MSATRIVLADDHHVVREGLRALLEAEPDLTVAGEAADGLTTVHLVERVKPDVLVVDVMMPALNGLEVTRQVVRRSPDTRVIVLSMYSDESYVMEALKNGAAGYVLKSSTRSDLVQAIREVMAGERYLSAPLSARAVEAYVERGKGTEVGAYDTLTSREREVLQLAAEGHTNA</sequence>
<evidence type="ECO:0000259" key="4">
    <source>
        <dbReference type="PROSITE" id="PS50110"/>
    </source>
</evidence>
<dbReference type="PROSITE" id="PS50110">
    <property type="entry name" value="RESPONSE_REGULATORY"/>
    <property type="match status" value="1"/>
</dbReference>
<gene>
    <name evidence="5" type="ORF">S01H1_54941</name>
</gene>
<dbReference type="SUPFAM" id="SSF52172">
    <property type="entry name" value="CheY-like"/>
    <property type="match status" value="1"/>
</dbReference>
<dbReference type="GO" id="GO:0003677">
    <property type="term" value="F:DNA binding"/>
    <property type="evidence" value="ECO:0007669"/>
    <property type="project" value="UniProtKB-KW"/>
</dbReference>
<dbReference type="GO" id="GO:0000160">
    <property type="term" value="P:phosphorelay signal transduction system"/>
    <property type="evidence" value="ECO:0007669"/>
    <property type="project" value="InterPro"/>
</dbReference>
<dbReference type="Gene3D" id="3.40.50.2300">
    <property type="match status" value="1"/>
</dbReference>
<evidence type="ECO:0000256" key="1">
    <source>
        <dbReference type="ARBA" id="ARBA00023015"/>
    </source>
</evidence>
<feature type="non-terminal residue" evidence="5">
    <location>
        <position position="172"/>
    </location>
</feature>
<keyword evidence="2" id="KW-0238">DNA-binding</keyword>
<dbReference type="AlphaFoldDB" id="X0VS61"/>
<comment type="caution">
    <text evidence="5">The sequence shown here is derived from an EMBL/GenBank/DDBJ whole genome shotgun (WGS) entry which is preliminary data.</text>
</comment>
<dbReference type="PANTHER" id="PTHR43214:SF41">
    <property type="entry name" value="NITRATE_NITRITE RESPONSE REGULATOR PROTEIN NARP"/>
    <property type="match status" value="1"/>
</dbReference>
<accession>X0VS61</accession>
<evidence type="ECO:0000256" key="3">
    <source>
        <dbReference type="ARBA" id="ARBA00023163"/>
    </source>
</evidence>
<protein>
    <recommendedName>
        <fullName evidence="4">Response regulatory domain-containing protein</fullName>
    </recommendedName>
</protein>
<organism evidence="5">
    <name type="scientific">marine sediment metagenome</name>
    <dbReference type="NCBI Taxonomy" id="412755"/>
    <lineage>
        <taxon>unclassified sequences</taxon>
        <taxon>metagenomes</taxon>
        <taxon>ecological metagenomes</taxon>
    </lineage>
</organism>
<evidence type="ECO:0000256" key="2">
    <source>
        <dbReference type="ARBA" id="ARBA00023125"/>
    </source>
</evidence>
<dbReference type="CDD" id="cd17535">
    <property type="entry name" value="REC_NarL-like"/>
    <property type="match status" value="1"/>
</dbReference>
<keyword evidence="1" id="KW-0805">Transcription regulation</keyword>
<dbReference type="PANTHER" id="PTHR43214">
    <property type="entry name" value="TWO-COMPONENT RESPONSE REGULATOR"/>
    <property type="match status" value="1"/>
</dbReference>
<feature type="domain" description="Response regulatory" evidence="4">
    <location>
        <begin position="5"/>
        <end position="121"/>
    </location>
</feature>
<dbReference type="InterPro" id="IPR011006">
    <property type="entry name" value="CheY-like_superfamily"/>
</dbReference>
<dbReference type="EMBL" id="BARS01035679">
    <property type="protein sequence ID" value="GAG21269.1"/>
    <property type="molecule type" value="Genomic_DNA"/>
</dbReference>
<dbReference type="SMART" id="SM00448">
    <property type="entry name" value="REC"/>
    <property type="match status" value="1"/>
</dbReference>
<dbReference type="Pfam" id="PF00072">
    <property type="entry name" value="Response_reg"/>
    <property type="match status" value="1"/>
</dbReference>